<dbReference type="InterPro" id="IPR037219">
    <property type="entry name" value="Peptidase_M41-like"/>
</dbReference>
<evidence type="ECO:0000256" key="2">
    <source>
        <dbReference type="ARBA" id="ARBA00004225"/>
    </source>
</evidence>
<keyword evidence="12 17" id="KW-1133">Transmembrane helix</keyword>
<comment type="caution">
    <text evidence="19">The sequence shown here is derived from an EMBL/GenBank/DDBJ whole genome shotgun (WGS) entry which is preliminary data.</text>
</comment>
<feature type="region of interest" description="Disordered" evidence="16">
    <location>
        <begin position="806"/>
        <end position="828"/>
    </location>
</feature>
<feature type="domain" description="AAA+ ATPase" evidence="18">
    <location>
        <begin position="384"/>
        <end position="525"/>
    </location>
</feature>
<dbReference type="Pfam" id="PF00004">
    <property type="entry name" value="AAA"/>
    <property type="match status" value="1"/>
</dbReference>
<dbReference type="InterPro" id="IPR041569">
    <property type="entry name" value="AAA_lid_3"/>
</dbReference>
<dbReference type="GO" id="GO:0004176">
    <property type="term" value="F:ATP-dependent peptidase activity"/>
    <property type="evidence" value="ECO:0007669"/>
    <property type="project" value="InterPro"/>
</dbReference>
<dbReference type="Pfam" id="PF01434">
    <property type="entry name" value="Peptidase_M41"/>
    <property type="match status" value="1"/>
</dbReference>
<proteinExistence type="inferred from homology"/>
<dbReference type="FunFam" id="1.20.58.760:FF:000003">
    <property type="entry name" value="AFG3-like AAA ATPase 2"/>
    <property type="match status" value="1"/>
</dbReference>
<dbReference type="FunFam" id="1.10.8.60:FF:000019">
    <property type="entry name" value="AFG3-like AAA ATPase 2"/>
    <property type="match status" value="1"/>
</dbReference>
<dbReference type="GO" id="GO:0005524">
    <property type="term" value="F:ATP binding"/>
    <property type="evidence" value="ECO:0007669"/>
    <property type="project" value="UniProtKB-KW"/>
</dbReference>
<dbReference type="CDD" id="cd19501">
    <property type="entry name" value="RecA-like_FtsH"/>
    <property type="match status" value="1"/>
</dbReference>
<comment type="cofactor">
    <cofactor evidence="1">
        <name>Zn(2+)</name>
        <dbReference type="ChEBI" id="CHEBI:29105"/>
    </cofactor>
</comment>
<dbReference type="SUPFAM" id="SSF140990">
    <property type="entry name" value="FtsH protease domain-like"/>
    <property type="match status" value="1"/>
</dbReference>
<keyword evidence="7" id="KW-0479">Metal-binding</keyword>
<dbReference type="GO" id="GO:0046872">
    <property type="term" value="F:metal ion binding"/>
    <property type="evidence" value="ECO:0007669"/>
    <property type="project" value="UniProtKB-KW"/>
</dbReference>
<keyword evidence="14" id="KW-0496">Mitochondrion</keyword>
<evidence type="ECO:0000256" key="12">
    <source>
        <dbReference type="ARBA" id="ARBA00022989"/>
    </source>
</evidence>
<evidence type="ECO:0000256" key="13">
    <source>
        <dbReference type="ARBA" id="ARBA00023049"/>
    </source>
</evidence>
<dbReference type="GO" id="GO:0016887">
    <property type="term" value="F:ATP hydrolysis activity"/>
    <property type="evidence" value="ECO:0007669"/>
    <property type="project" value="InterPro"/>
</dbReference>
<feature type="region of interest" description="Disordered" evidence="16">
    <location>
        <begin position="104"/>
        <end position="143"/>
    </location>
</feature>
<evidence type="ECO:0000256" key="9">
    <source>
        <dbReference type="ARBA" id="ARBA00022801"/>
    </source>
</evidence>
<dbReference type="SMART" id="SM00382">
    <property type="entry name" value="AAA"/>
    <property type="match status" value="1"/>
</dbReference>
<evidence type="ECO:0000313" key="20">
    <source>
        <dbReference type="Proteomes" id="UP000816034"/>
    </source>
</evidence>
<gene>
    <name evidence="19" type="ORF">C9374_006483</name>
</gene>
<evidence type="ECO:0000256" key="4">
    <source>
        <dbReference type="ARBA" id="ARBA00010550"/>
    </source>
</evidence>
<keyword evidence="9" id="KW-0378">Hydrolase</keyword>
<name>A0AA88GIA6_NAELO</name>
<dbReference type="InterPro" id="IPR005936">
    <property type="entry name" value="FtsH"/>
</dbReference>
<keyword evidence="6 17" id="KW-0812">Transmembrane</keyword>
<protein>
    <recommendedName>
        <fullName evidence="18">AAA+ ATPase domain-containing protein</fullName>
    </recommendedName>
</protein>
<keyword evidence="5" id="KW-0645">Protease</keyword>
<dbReference type="Gene3D" id="1.20.58.760">
    <property type="entry name" value="Peptidase M41"/>
    <property type="match status" value="1"/>
</dbReference>
<evidence type="ECO:0000256" key="7">
    <source>
        <dbReference type="ARBA" id="ARBA00022723"/>
    </source>
</evidence>
<evidence type="ECO:0000256" key="1">
    <source>
        <dbReference type="ARBA" id="ARBA00001947"/>
    </source>
</evidence>
<accession>A0AA88GIA6</accession>
<feature type="transmembrane region" description="Helical" evidence="17">
    <location>
        <begin position="149"/>
        <end position="167"/>
    </location>
</feature>
<dbReference type="InterPro" id="IPR003593">
    <property type="entry name" value="AAA+_ATPase"/>
</dbReference>
<dbReference type="AlphaFoldDB" id="A0AA88GIA6"/>
<keyword evidence="11" id="KW-0067">ATP-binding</keyword>
<evidence type="ECO:0000256" key="15">
    <source>
        <dbReference type="ARBA" id="ARBA00023136"/>
    </source>
</evidence>
<dbReference type="FunFam" id="3.40.50.300:FF:000001">
    <property type="entry name" value="ATP-dependent zinc metalloprotease FtsH"/>
    <property type="match status" value="1"/>
</dbReference>
<dbReference type="RefSeq" id="XP_044547174.1">
    <property type="nucleotide sequence ID" value="XM_044696348.1"/>
</dbReference>
<dbReference type="PANTHER" id="PTHR43655:SF2">
    <property type="entry name" value="AFG3 LIKE MATRIX AAA PEPTIDASE SUBUNIT 2, ISOFORM A"/>
    <property type="match status" value="1"/>
</dbReference>
<keyword evidence="10" id="KW-0862">Zinc</keyword>
<evidence type="ECO:0000256" key="16">
    <source>
        <dbReference type="SAM" id="MobiDB-lite"/>
    </source>
</evidence>
<dbReference type="GO" id="GO:0005745">
    <property type="term" value="C:m-AAA complex"/>
    <property type="evidence" value="ECO:0007669"/>
    <property type="project" value="TreeGrafter"/>
</dbReference>
<evidence type="ECO:0000256" key="8">
    <source>
        <dbReference type="ARBA" id="ARBA00022741"/>
    </source>
</evidence>
<keyword evidence="8" id="KW-0547">Nucleotide-binding</keyword>
<keyword evidence="20" id="KW-1185">Reference proteome</keyword>
<dbReference type="GeneID" id="68098937"/>
<sequence length="828" mass="92538">MQKLKSQKASTLLKQASNLLLLNNTTNNGMSSRRGTIQCTGIINDVIRNYGTSFKHQHRQYGNKTSALVMDPNSEIHNLSSSLSSSIRLLNQLATQQRAQYHTTSGLLKKKKEKVEDEEKEEKEEKNNKDDDEDDTGEKQESKSRKLRLLALAVMTGYLLLYLTPAGPSQSQKLNKEITFQDFVDRYLGNTNLDHLEYDLRTNEVYVYLKDPLSSGSFVYSGVDKKESRGTSADDVAAASGIHAPAERKEHKGSVWGPSSDFNYYFQMINVDAFETRLQDGEIEKGIPPSMSPKIIYTGSLDWHSLLPSPFTLFLAGILLWSFTATARGMPGLGGITKTPEAVKQKVKVSFNDVAGMEEAKAEIQEFVSFLKKPEHYKKLGAKIPRGAILMGPPGTGKTLLAKAVAGETDVPFFSMSGSDFVEMFVGVGPARVRNLFKKARETGQAIIFIDEIDAIGRPRGNSMYGGGNDERENTLNQLLVEMDGFNENHNVIVLASTNVDVEGLDRALLRPGRFDRQITIDKPDQKGRESIFKVHLRNIKKAPGLEDNIPRLAELTPGFTGADIANVCNEGAIFAAREGKKQVEMEDMERAIDRVIGGIEKRTAPISQKEKKVIAYHEAGHALVSWFCKHSDPLLKISIIPRGKALGYAQYVPKEHYIRTKDHLMDYMAQALGGRVAEMLIFQHLSTGAQDDLQKITRMAYAAVSSFGMSEAVGPVSYPLPGDQSMAFQKPYSEETAEVIDQEVATIIEGALKRTKEILTEKKELLETVAHYLLKHETMNIEQFRELVGPSPFPDKEEKFREFLEKKRLQDETEKKNKEESEKQKLD</sequence>
<dbReference type="EMBL" id="PYSW02000027">
    <property type="protein sequence ID" value="KAG2381494.1"/>
    <property type="molecule type" value="Genomic_DNA"/>
</dbReference>
<dbReference type="HAMAP" id="MF_01458">
    <property type="entry name" value="FtsH"/>
    <property type="match status" value="1"/>
</dbReference>
<dbReference type="GO" id="GO:0004222">
    <property type="term" value="F:metalloendopeptidase activity"/>
    <property type="evidence" value="ECO:0007669"/>
    <property type="project" value="InterPro"/>
</dbReference>
<organism evidence="19 20">
    <name type="scientific">Naegleria lovaniensis</name>
    <name type="common">Amoeba</name>
    <dbReference type="NCBI Taxonomy" id="51637"/>
    <lineage>
        <taxon>Eukaryota</taxon>
        <taxon>Discoba</taxon>
        <taxon>Heterolobosea</taxon>
        <taxon>Tetramitia</taxon>
        <taxon>Eutetramitia</taxon>
        <taxon>Vahlkampfiidae</taxon>
        <taxon>Naegleria</taxon>
    </lineage>
</organism>
<dbReference type="InterPro" id="IPR027417">
    <property type="entry name" value="P-loop_NTPase"/>
</dbReference>
<dbReference type="Gene3D" id="3.40.1690.20">
    <property type="match status" value="1"/>
</dbReference>
<keyword evidence="13" id="KW-0482">Metalloprotease</keyword>
<evidence type="ECO:0000256" key="3">
    <source>
        <dbReference type="ARBA" id="ARBA00010044"/>
    </source>
</evidence>
<comment type="subcellular location">
    <subcellularLocation>
        <location evidence="2">Mitochondrion membrane</location>
        <topology evidence="2">Multi-pass membrane protein</topology>
    </subcellularLocation>
</comment>
<evidence type="ECO:0000259" key="18">
    <source>
        <dbReference type="SMART" id="SM00382"/>
    </source>
</evidence>
<dbReference type="PANTHER" id="PTHR43655">
    <property type="entry name" value="ATP-DEPENDENT PROTEASE"/>
    <property type="match status" value="1"/>
</dbReference>
<dbReference type="Gene3D" id="3.40.50.300">
    <property type="entry name" value="P-loop containing nucleotide triphosphate hydrolases"/>
    <property type="match status" value="1"/>
</dbReference>
<reference evidence="19 20" key="1">
    <citation type="journal article" date="2018" name="BMC Genomics">
        <title>The genome of Naegleria lovaniensis, the basis for a comparative approach to unravel pathogenicity factors of the human pathogenic amoeba N. fowleri.</title>
        <authorList>
            <person name="Liechti N."/>
            <person name="Schurch N."/>
            <person name="Bruggmann R."/>
            <person name="Wittwer M."/>
        </authorList>
    </citation>
    <scope>NUCLEOTIDE SEQUENCE [LARGE SCALE GENOMIC DNA]</scope>
    <source>
        <strain evidence="19 20">ATCC 30569</strain>
    </source>
</reference>
<evidence type="ECO:0000313" key="19">
    <source>
        <dbReference type="EMBL" id="KAG2381494.1"/>
    </source>
</evidence>
<feature type="compositionally biased region" description="Basic and acidic residues" evidence="16">
    <location>
        <begin position="113"/>
        <end position="129"/>
    </location>
</feature>
<dbReference type="Proteomes" id="UP000816034">
    <property type="component" value="Unassembled WGS sequence"/>
</dbReference>
<dbReference type="Pfam" id="PF17862">
    <property type="entry name" value="AAA_lid_3"/>
    <property type="match status" value="1"/>
</dbReference>
<dbReference type="NCBIfam" id="TIGR01241">
    <property type="entry name" value="FtsH_fam"/>
    <property type="match status" value="1"/>
</dbReference>
<dbReference type="InterPro" id="IPR003959">
    <property type="entry name" value="ATPase_AAA_core"/>
</dbReference>
<evidence type="ECO:0000256" key="11">
    <source>
        <dbReference type="ARBA" id="ARBA00022840"/>
    </source>
</evidence>
<dbReference type="InterPro" id="IPR050928">
    <property type="entry name" value="ATP-dep_Zn_Metalloprotease"/>
</dbReference>
<dbReference type="SUPFAM" id="SSF52540">
    <property type="entry name" value="P-loop containing nucleoside triphosphate hydrolases"/>
    <property type="match status" value="1"/>
</dbReference>
<evidence type="ECO:0000256" key="14">
    <source>
        <dbReference type="ARBA" id="ARBA00023128"/>
    </source>
</evidence>
<evidence type="ECO:0000256" key="5">
    <source>
        <dbReference type="ARBA" id="ARBA00022670"/>
    </source>
</evidence>
<evidence type="ECO:0000256" key="6">
    <source>
        <dbReference type="ARBA" id="ARBA00022692"/>
    </source>
</evidence>
<comment type="similarity">
    <text evidence="4">In the N-terminal section; belongs to the AAA ATPase family.</text>
</comment>
<comment type="similarity">
    <text evidence="3">In the C-terminal section; belongs to the peptidase M41 family.</text>
</comment>
<dbReference type="GO" id="GO:0034982">
    <property type="term" value="P:mitochondrial protein processing"/>
    <property type="evidence" value="ECO:0007669"/>
    <property type="project" value="TreeGrafter"/>
</dbReference>
<keyword evidence="15 17" id="KW-0472">Membrane</keyword>
<dbReference type="InterPro" id="IPR000642">
    <property type="entry name" value="Peptidase_M41"/>
</dbReference>
<dbReference type="Gene3D" id="1.10.8.60">
    <property type="match status" value="1"/>
</dbReference>
<evidence type="ECO:0000256" key="17">
    <source>
        <dbReference type="SAM" id="Phobius"/>
    </source>
</evidence>
<evidence type="ECO:0000256" key="10">
    <source>
        <dbReference type="ARBA" id="ARBA00022833"/>
    </source>
</evidence>